<name>A0ABS9NTG7_9RHOB</name>
<dbReference type="RefSeq" id="WP_234165622.1">
    <property type="nucleotide sequence ID" value="NZ_JAKOEM010000002.1"/>
</dbReference>
<dbReference type="EMBL" id="JAKOEM010000002">
    <property type="protein sequence ID" value="MCG6557504.1"/>
    <property type="molecule type" value="Genomic_DNA"/>
</dbReference>
<dbReference type="SUPFAM" id="SSF52540">
    <property type="entry name" value="P-loop containing nucleoside triphosphate hydrolases"/>
    <property type="match status" value="1"/>
</dbReference>
<evidence type="ECO:0000313" key="1">
    <source>
        <dbReference type="EMBL" id="MCG6557504.1"/>
    </source>
</evidence>
<comment type="caution">
    <text evidence="1">The sequence shown here is derived from an EMBL/GenBank/DDBJ whole genome shotgun (WGS) entry which is preliminary data.</text>
</comment>
<gene>
    <name evidence="1" type="ORF">MB818_04800</name>
</gene>
<dbReference type="Proteomes" id="UP001165279">
    <property type="component" value="Unassembled WGS sequence"/>
</dbReference>
<evidence type="ECO:0008006" key="3">
    <source>
        <dbReference type="Google" id="ProtNLM"/>
    </source>
</evidence>
<dbReference type="Pfam" id="PF17784">
    <property type="entry name" value="Sulfotransfer_4"/>
    <property type="match status" value="1"/>
</dbReference>
<evidence type="ECO:0000313" key="2">
    <source>
        <dbReference type="Proteomes" id="UP001165279"/>
    </source>
</evidence>
<dbReference type="Gene3D" id="3.40.50.300">
    <property type="entry name" value="P-loop containing nucleotide triphosphate hydrolases"/>
    <property type="match status" value="1"/>
</dbReference>
<keyword evidence="2" id="KW-1185">Reference proteome</keyword>
<sequence>MTDPKIILIGLNRCATTTFYKLFQNSGIPAVHWQDGKGKNIALRMMTNIAMGRKPLDGFGEVRAFTDMAFVSHRMMLDCARLFRELHQAYPDAYFLLNTRDKDDWLASRAQHADGSYLERCCKANGQDEDEVKSGWAQMYDVHHAEVMGYFAGNPQFMYFDIDRDDPRAVVNWLAPDFDVNLAHWGHYNQKAPKRVKTG</sequence>
<dbReference type="InterPro" id="IPR040632">
    <property type="entry name" value="Sulfotransfer_4"/>
</dbReference>
<protein>
    <recommendedName>
        <fullName evidence="3">Sulfotransferase family protein</fullName>
    </recommendedName>
</protein>
<dbReference type="InterPro" id="IPR027417">
    <property type="entry name" value="P-loop_NTPase"/>
</dbReference>
<proteinExistence type="predicted"/>
<organism evidence="1 2">
    <name type="scientific">Ruegeria alba</name>
    <dbReference type="NCBI Taxonomy" id="2916756"/>
    <lineage>
        <taxon>Bacteria</taxon>
        <taxon>Pseudomonadati</taxon>
        <taxon>Pseudomonadota</taxon>
        <taxon>Alphaproteobacteria</taxon>
        <taxon>Rhodobacterales</taxon>
        <taxon>Roseobacteraceae</taxon>
        <taxon>Ruegeria</taxon>
    </lineage>
</organism>
<reference evidence="1" key="1">
    <citation type="submission" date="2022-02" db="EMBL/GenBank/DDBJ databases">
        <title>The genome sequence of Ruegeria sp. 1NDH52C.</title>
        <authorList>
            <person name="Du J."/>
        </authorList>
    </citation>
    <scope>NUCLEOTIDE SEQUENCE</scope>
    <source>
        <strain evidence="1">1NDH52C</strain>
    </source>
</reference>
<accession>A0ABS9NTG7</accession>